<comment type="similarity">
    <text evidence="2">Belongs to the amino acid/polyamine transporter 2 family.</text>
</comment>
<feature type="transmembrane region" description="Helical" evidence="9">
    <location>
        <begin position="952"/>
        <end position="976"/>
    </location>
</feature>
<feature type="region of interest" description="Disordered" evidence="8">
    <location>
        <begin position="570"/>
        <end position="589"/>
    </location>
</feature>
<reference evidence="11 12" key="1">
    <citation type="journal article" date="2010" name="Plant Cell">
        <title>The Chlorella variabilis NC64A genome reveals adaptation to photosymbiosis, coevolution with viruses, and cryptic sex.</title>
        <authorList>
            <person name="Blanc G."/>
            <person name="Duncan G."/>
            <person name="Agarkova I."/>
            <person name="Borodovsky M."/>
            <person name="Gurnon J."/>
            <person name="Kuo A."/>
            <person name="Lindquist E."/>
            <person name="Lucas S."/>
            <person name="Pangilinan J."/>
            <person name="Polle J."/>
            <person name="Salamov A."/>
            <person name="Terry A."/>
            <person name="Yamada T."/>
            <person name="Dunigan D.D."/>
            <person name="Grigoriev I.V."/>
            <person name="Claverie J.M."/>
            <person name="Van Etten J.L."/>
        </authorList>
    </citation>
    <scope>NUCLEOTIDE SEQUENCE [LARGE SCALE GENOMIC DNA]</scope>
    <source>
        <strain evidence="11 12">NC64A</strain>
    </source>
</reference>
<evidence type="ECO:0000256" key="3">
    <source>
        <dbReference type="ARBA" id="ARBA00022448"/>
    </source>
</evidence>
<keyword evidence="3" id="KW-0813">Transport</keyword>
<keyword evidence="4 9" id="KW-0812">Transmembrane</keyword>
<evidence type="ECO:0000256" key="1">
    <source>
        <dbReference type="ARBA" id="ARBA00004141"/>
    </source>
</evidence>
<feature type="compositionally biased region" description="Polar residues" evidence="8">
    <location>
        <begin position="225"/>
        <end position="234"/>
    </location>
</feature>
<evidence type="ECO:0000259" key="10">
    <source>
        <dbReference type="Pfam" id="PF01490"/>
    </source>
</evidence>
<feature type="compositionally biased region" description="Polar residues" evidence="8">
    <location>
        <begin position="522"/>
        <end position="534"/>
    </location>
</feature>
<dbReference type="OMA" id="HANLWAS"/>
<feature type="compositionally biased region" description="Polar residues" evidence="8">
    <location>
        <begin position="352"/>
        <end position="369"/>
    </location>
</feature>
<feature type="transmembrane region" description="Helical" evidence="9">
    <location>
        <begin position="988"/>
        <end position="1009"/>
    </location>
</feature>
<feature type="domain" description="Amino acid transporter transmembrane" evidence="10">
    <location>
        <begin position="624"/>
        <end position="978"/>
    </location>
</feature>
<feature type="transmembrane region" description="Helical" evidence="9">
    <location>
        <begin position="710"/>
        <end position="730"/>
    </location>
</feature>
<sequence length="1010" mass="102377">MEGSPRRLPSVEPPESFQGTRLPSRTASEEEMASTLARGLARRQRQPAGSGGQPSASGPGAGPPVHLVFHREVTLDVEEAVHAIVHMQPLPASPRSAPPTAPADQQAAPPASPQWQVVREVGWQQDSEAAGSPGSSFFSAASAAYSAGSGSGSTSNGTSSPVPTGPQAEPLTREQLHPAVPPPPRPGAAAEAPAPAALPAAGSAGVAAPTPQDRQQEQEAGLPSGASQTTSQTEGPRAPPPTPTDTGSPPSSLPPGVAQATSPDAQQPRQLAGRAVTPPRRSRLAVGASASSQPAPEGAASPAQPPASSPLPHTPSASSANEPQLTVIHGPWPPPPSPPRQIASPRGRPQHTRSGSNLASAFSDGQQAGPSWRQLDDGSWASSAEVEWYEAESRAEAAAAAAAEEASAALLGCPLVEAASQSPPLSPVTTQLLSMRHPSTDLRRGPQRAASLGLTKPERQPSLMSPERQHSPLRLPSAPAMPEPEPEIQPEAEPSPPLQQANGSGSDAGRASPGAMRPQRMQVLNASPDVTPSGPTEPGLFPAAAASGGGNGGGFSSLGGLPVELLEKRERRKQPADLSPREAYSGDEAAWRRADLRTPLLAMPLPTESEAEEGLPASLAGHANLWASTALLATPLLGVGLVAAPRVFALLGLVAGSISLAATALASFLSLSILLRASRRTSGYLHGSSYAAVAWAALGPAGAVVTDLSLALNCFGLMAASLVVLGDILVGSGSEGLLGEWSGDRATVLAVVVLVVLAPLASCRDLSALAGSSALALVASCMAAAAVLALTALAASQHALHHPRAWPAWPELGAGGAGWFRRAAEVLAVVPMQQVRPSTTARAHRASGLALAYGSVLLALLGICGYALFGSGVQPDVVLDLSPEALVSLAGDPLGRAAYLLVHLALAVCLDALWRVLFWQPLVGSAGLYLVTLLAAVAALWASLALPPGSLWTLLSLLGGSTGALLALILPGLVAVRQDGMAHTCGGAMLVVLGAALAIAAILRLAFFAA</sequence>
<feature type="transmembrane region" description="Helical" evidence="9">
    <location>
        <begin position="774"/>
        <end position="795"/>
    </location>
</feature>
<evidence type="ECO:0000256" key="4">
    <source>
        <dbReference type="ARBA" id="ARBA00022692"/>
    </source>
</evidence>
<feature type="region of interest" description="Disordered" evidence="8">
    <location>
        <begin position="90"/>
        <end position="382"/>
    </location>
</feature>
<feature type="compositionally biased region" description="Polar residues" evidence="8">
    <location>
        <begin position="259"/>
        <end position="269"/>
    </location>
</feature>
<feature type="transmembrane region" description="Helical" evidence="9">
    <location>
        <begin position="687"/>
        <end position="704"/>
    </location>
</feature>
<evidence type="ECO:0000256" key="5">
    <source>
        <dbReference type="ARBA" id="ARBA00022970"/>
    </source>
</evidence>
<evidence type="ECO:0000256" key="7">
    <source>
        <dbReference type="ARBA" id="ARBA00023136"/>
    </source>
</evidence>
<evidence type="ECO:0000256" key="8">
    <source>
        <dbReference type="SAM" id="MobiDB-lite"/>
    </source>
</evidence>
<proteinExistence type="inferred from homology"/>
<feature type="compositionally biased region" description="Low complexity" evidence="8">
    <location>
        <begin position="287"/>
        <end position="302"/>
    </location>
</feature>
<dbReference type="OrthoDB" id="10686855at2759"/>
<feature type="region of interest" description="Disordered" evidence="8">
    <location>
        <begin position="1"/>
        <end position="68"/>
    </location>
</feature>
<evidence type="ECO:0000256" key="6">
    <source>
        <dbReference type="ARBA" id="ARBA00022989"/>
    </source>
</evidence>
<dbReference type="EMBL" id="GL433853">
    <property type="protein sequence ID" value="EFN53131.1"/>
    <property type="molecule type" value="Genomic_DNA"/>
</dbReference>
<feature type="compositionally biased region" description="Polar residues" evidence="8">
    <location>
        <begin position="17"/>
        <end position="26"/>
    </location>
</feature>
<name>E1ZMK1_CHLVA</name>
<feature type="compositionally biased region" description="Low complexity" evidence="8">
    <location>
        <begin position="187"/>
        <end position="211"/>
    </location>
</feature>
<keyword evidence="6 9" id="KW-1133">Transmembrane helix</keyword>
<accession>E1ZMK1</accession>
<evidence type="ECO:0000313" key="11">
    <source>
        <dbReference type="EMBL" id="EFN53131.1"/>
    </source>
</evidence>
<dbReference type="GO" id="GO:0015179">
    <property type="term" value="F:L-amino acid transmembrane transporter activity"/>
    <property type="evidence" value="ECO:0007669"/>
    <property type="project" value="TreeGrafter"/>
</dbReference>
<evidence type="ECO:0000256" key="9">
    <source>
        <dbReference type="SAM" id="Phobius"/>
    </source>
</evidence>
<feature type="transmembrane region" description="Helical" evidence="9">
    <location>
        <begin position="897"/>
        <end position="914"/>
    </location>
</feature>
<protein>
    <submittedName>
        <fullName evidence="11">Expressed protein</fullName>
    </submittedName>
</protein>
<evidence type="ECO:0000313" key="12">
    <source>
        <dbReference type="Proteomes" id="UP000008141"/>
    </source>
</evidence>
<gene>
    <name evidence="11" type="ORF">CHLNCDRAFT_137496</name>
</gene>
<feature type="region of interest" description="Disordered" evidence="8">
    <location>
        <begin position="419"/>
        <end position="559"/>
    </location>
</feature>
<feature type="compositionally biased region" description="Low complexity" evidence="8">
    <location>
        <begin position="102"/>
        <end position="116"/>
    </location>
</feature>
<dbReference type="RefSeq" id="XP_005845233.1">
    <property type="nucleotide sequence ID" value="XM_005845171.1"/>
</dbReference>
<dbReference type="Proteomes" id="UP000008141">
    <property type="component" value="Unassembled WGS sequence"/>
</dbReference>
<dbReference type="GeneID" id="17352472"/>
<feature type="transmembrane region" description="Helical" evidence="9">
    <location>
        <begin position="650"/>
        <end position="675"/>
    </location>
</feature>
<organism evidence="12">
    <name type="scientific">Chlorella variabilis</name>
    <name type="common">Green alga</name>
    <dbReference type="NCBI Taxonomy" id="554065"/>
    <lineage>
        <taxon>Eukaryota</taxon>
        <taxon>Viridiplantae</taxon>
        <taxon>Chlorophyta</taxon>
        <taxon>core chlorophytes</taxon>
        <taxon>Trebouxiophyceae</taxon>
        <taxon>Chlorellales</taxon>
        <taxon>Chlorellaceae</taxon>
        <taxon>Chlorella clade</taxon>
        <taxon>Chlorella</taxon>
    </lineage>
</organism>
<dbReference type="eggNOG" id="KOG1305">
    <property type="taxonomic scope" value="Eukaryota"/>
</dbReference>
<dbReference type="GO" id="GO:0016020">
    <property type="term" value="C:membrane"/>
    <property type="evidence" value="ECO:0007669"/>
    <property type="project" value="UniProtKB-SubCell"/>
</dbReference>
<keyword evidence="12" id="KW-1185">Reference proteome</keyword>
<keyword evidence="7 9" id="KW-0472">Membrane</keyword>
<dbReference type="InterPro" id="IPR013057">
    <property type="entry name" value="AA_transpt_TM"/>
</dbReference>
<feature type="compositionally biased region" description="Polar residues" evidence="8">
    <location>
        <begin position="419"/>
        <end position="433"/>
    </location>
</feature>
<feature type="compositionally biased region" description="Gly residues" evidence="8">
    <location>
        <begin position="547"/>
        <end position="557"/>
    </location>
</feature>
<dbReference type="InParanoid" id="E1ZMK1"/>
<dbReference type="PANTHER" id="PTHR22950">
    <property type="entry name" value="AMINO ACID TRANSPORTER"/>
    <property type="match status" value="1"/>
</dbReference>
<comment type="subcellular location">
    <subcellularLocation>
        <location evidence="1">Membrane</location>
        <topology evidence="1">Multi-pass membrane protein</topology>
    </subcellularLocation>
</comment>
<feature type="compositionally biased region" description="Polar residues" evidence="8">
    <location>
        <begin position="315"/>
        <end position="324"/>
    </location>
</feature>
<dbReference type="AlphaFoldDB" id="E1ZMK1"/>
<feature type="transmembrane region" description="Helical" evidence="9">
    <location>
        <begin position="846"/>
        <end position="869"/>
    </location>
</feature>
<feature type="compositionally biased region" description="Pro residues" evidence="8">
    <location>
        <begin position="303"/>
        <end position="313"/>
    </location>
</feature>
<feature type="transmembrane region" description="Helical" evidence="9">
    <location>
        <begin position="742"/>
        <end position="762"/>
    </location>
</feature>
<dbReference type="Pfam" id="PF01490">
    <property type="entry name" value="Aa_trans"/>
    <property type="match status" value="1"/>
</dbReference>
<dbReference type="KEGG" id="cvr:CHLNCDRAFT_137496"/>
<feature type="transmembrane region" description="Helical" evidence="9">
    <location>
        <begin position="926"/>
        <end position="946"/>
    </location>
</feature>
<dbReference type="PANTHER" id="PTHR22950:SF458">
    <property type="entry name" value="SODIUM-COUPLED NEUTRAL AMINO ACID TRANSPORTER 11-RELATED"/>
    <property type="match status" value="1"/>
</dbReference>
<feature type="compositionally biased region" description="Low complexity" evidence="8">
    <location>
        <begin position="127"/>
        <end position="166"/>
    </location>
</feature>
<evidence type="ECO:0000256" key="2">
    <source>
        <dbReference type="ARBA" id="ARBA00008066"/>
    </source>
</evidence>
<keyword evidence="5" id="KW-0029">Amino-acid transport</keyword>